<proteinExistence type="predicted"/>
<dbReference type="EMBL" id="HBJA01121512">
    <property type="protein sequence ID" value="CAE0830542.1"/>
    <property type="molecule type" value="Transcribed_RNA"/>
</dbReference>
<protein>
    <submittedName>
        <fullName evidence="2">Uncharacterized protein</fullName>
    </submittedName>
</protein>
<feature type="compositionally biased region" description="Basic and acidic residues" evidence="1">
    <location>
        <begin position="106"/>
        <end position="117"/>
    </location>
</feature>
<accession>A0A7S4GAJ5</accession>
<organism evidence="2">
    <name type="scientific">Eutreptiella gymnastica</name>
    <dbReference type="NCBI Taxonomy" id="73025"/>
    <lineage>
        <taxon>Eukaryota</taxon>
        <taxon>Discoba</taxon>
        <taxon>Euglenozoa</taxon>
        <taxon>Euglenida</taxon>
        <taxon>Spirocuta</taxon>
        <taxon>Euglenophyceae</taxon>
        <taxon>Eutreptiales</taxon>
        <taxon>Eutreptiaceae</taxon>
        <taxon>Eutreptiella</taxon>
    </lineage>
</organism>
<gene>
    <name evidence="2" type="ORF">EGYM00163_LOCUS41823</name>
</gene>
<evidence type="ECO:0000256" key="1">
    <source>
        <dbReference type="SAM" id="MobiDB-lite"/>
    </source>
</evidence>
<sequence length="117" mass="13179">MTAPDGASLTSCAISTREQRSVIKCRCTTPFGGQFHCHTRKANHYWWAVNYQDSGTSRSHKNRCGPRTARGLLRRTHRRHEPLPRPATVRSPPSPPAVPVSIADKLSTHAECRHEQR</sequence>
<name>A0A7S4GAJ5_9EUGL</name>
<reference evidence="2" key="1">
    <citation type="submission" date="2021-01" db="EMBL/GenBank/DDBJ databases">
        <authorList>
            <person name="Corre E."/>
            <person name="Pelletier E."/>
            <person name="Niang G."/>
            <person name="Scheremetjew M."/>
            <person name="Finn R."/>
            <person name="Kale V."/>
            <person name="Holt S."/>
            <person name="Cochrane G."/>
            <person name="Meng A."/>
            <person name="Brown T."/>
            <person name="Cohen L."/>
        </authorList>
    </citation>
    <scope>NUCLEOTIDE SEQUENCE</scope>
    <source>
        <strain evidence="2">CCMP1594</strain>
    </source>
</reference>
<dbReference type="AlphaFoldDB" id="A0A7S4GAJ5"/>
<feature type="region of interest" description="Disordered" evidence="1">
    <location>
        <begin position="54"/>
        <end position="117"/>
    </location>
</feature>
<evidence type="ECO:0000313" key="2">
    <source>
        <dbReference type="EMBL" id="CAE0830542.1"/>
    </source>
</evidence>